<dbReference type="EMBL" id="MLAK01000815">
    <property type="protein sequence ID" value="OHT03791.1"/>
    <property type="molecule type" value="Genomic_DNA"/>
</dbReference>
<feature type="coiled-coil region" evidence="1">
    <location>
        <begin position="1251"/>
        <end position="1321"/>
    </location>
</feature>
<evidence type="ECO:0000256" key="1">
    <source>
        <dbReference type="SAM" id="Coils"/>
    </source>
</evidence>
<protein>
    <submittedName>
        <fullName evidence="3">Structural maintenance of chromosome</fullName>
    </submittedName>
</protein>
<feature type="coiled-coil region" evidence="1">
    <location>
        <begin position="1121"/>
        <end position="1183"/>
    </location>
</feature>
<evidence type="ECO:0000313" key="4">
    <source>
        <dbReference type="Proteomes" id="UP000179807"/>
    </source>
</evidence>
<gene>
    <name evidence="3" type="ORF">TRFO_01463</name>
</gene>
<feature type="coiled-coil region" evidence="1">
    <location>
        <begin position="1003"/>
        <end position="1073"/>
    </location>
</feature>
<proteinExistence type="predicted"/>
<keyword evidence="4" id="KW-1185">Reference proteome</keyword>
<evidence type="ECO:0000256" key="2">
    <source>
        <dbReference type="SAM" id="MobiDB-lite"/>
    </source>
</evidence>
<dbReference type="VEuPathDB" id="TrichDB:TRFO_01463"/>
<keyword evidence="1" id="KW-0175">Coiled coil</keyword>
<name>A0A1J4JXB3_9EUKA</name>
<comment type="caution">
    <text evidence="3">The sequence shown here is derived from an EMBL/GenBank/DDBJ whole genome shotgun (WGS) entry which is preliminary data.</text>
</comment>
<feature type="coiled-coil region" evidence="1">
    <location>
        <begin position="859"/>
        <end position="915"/>
    </location>
</feature>
<accession>A0A1J4JXB3</accession>
<dbReference type="RefSeq" id="XP_068356927.1">
    <property type="nucleotide sequence ID" value="XM_068490113.1"/>
</dbReference>
<feature type="coiled-coil region" evidence="1">
    <location>
        <begin position="191"/>
        <end position="225"/>
    </location>
</feature>
<dbReference type="GeneID" id="94824817"/>
<feature type="coiled-coil region" evidence="1">
    <location>
        <begin position="940"/>
        <end position="974"/>
    </location>
</feature>
<sequence>MSLSDNSSPQLARLGASILDQAIQNSSDFDGDSPKKIDQENDQIYLDTVKLSNLLKSLKVTSTNYVSLKPDESRQIKQLVNIIIDDLEINGKILSPDIGPGSSSYEALRMISYALMAISQNNYGNGNLNEPNNDGNYRRSSSSLSNHSNASSSLEDNAIRLENAQLKKKLIDFQGQFDAEKAVQEKVMKQNNELVAEKIDLINQINRLQMQVKTLEEKVQHDKETLLNLKYEREAQYSIDKQQIEQLREKSAEDSKIKNLEKQLEVSPEGAESSYFASLLAAQTDGIEDLLQFLESEFNLNHSLSPKAMLTPLKSAVSRLRNGLQSENDNLSINYSRNNYSSAHDSEDVVELKKQIINLQSQVESDKYEIETLKDQISIQNDLNSSHHSHNSSSRVDELVKMNCSLEAENYHLKNEKDQIEAELQITKQLLKESTNNSSISQPSESPLTSSIQSPQHPNQSQLQSQIQPHTSNNFIKDDSTRIFVLESELKSTKVKLNEYEVQNHKNKEKIHAFKQKIQLLQDNVKLLNNKNEMLKMKNDKLTVEKDDYLSGQNAKDEAKDESQIIDIQFIQKENQKLNSALSELAVEMESLTIELENESRTKNDIFVLYQRQAQVLSASETQIKAMQMQLNKKDDELRLSKDSNEKLKLQALKKFKCDHKEVVDHVRHFFASTRYSSNPINIQNSENNQFNEKIDGILNNTEQDTISFVLQLINFLMNYISEINNSNSLNNQTNNEIIKLQDQNDRLFVYISNILRFIDQLANSGELQSWIIDASYQIDYRAQLLGQYGRIETFINQNCHSTELNDICENITDFPIFLNNFTNGKCIDDNREHILMMQLCFMANDLLHKFTDKLLTQNNTLKTDLNHVKRELIQTSNETDEKIKDATKDIVLELSEEKRRRLKVEETLNKITKKLSACKSADSAVQQCLGFLDGDIESLSEDVKVVQSLQKELQKLTSEKEEAYQANQILASKAKESIRKLKTIIKSQAAQLEEFDKVKGRIKDLNDEKTSLLNSLNQQQTENVKQSSALKDLQRKMKENEALKEASLSKYKEESELQISSLQEELDEWKKKSESNDISIHEEARRMKRDYKMKMRKMHNDLILQTQRNEETRKHFEPLLADLKEKLKAAKESEVRMEENLQQAENEKKLMKAELSSTRIDMKMMQMKLNAAEDKINREKNLIESQFRMKFVGQESKHQSELDEQKNEFDSMFHSFLVSICEKFKDFVDFNEMITESSVHKTLDKVCSKIEETDRKVKEFESLNSEVNNLRALLGIQPNDSILPAISAITKEASEFNQKRNDLENKQHELEILLKNTKKENSIQKINEEWEQWARRIYTLVSDGFSTAQTAKDLQFALEEALLGNIGQRLTTKRLEMLRAEKKLLLSGLLLQDKIFVNKIKPENGKATTTDNKEIKETKSKTDLKNSRLNRFGETSYINKNQGTNRSNMNNKGENDIQMKQKAPMNLSIRHILVVMTCIHKMQKISGHLKCVFTSSKRKTAEENIQKENQDNQKDLVSSMGINCV</sequence>
<organism evidence="3 4">
    <name type="scientific">Tritrichomonas foetus</name>
    <dbReference type="NCBI Taxonomy" id="1144522"/>
    <lineage>
        <taxon>Eukaryota</taxon>
        <taxon>Metamonada</taxon>
        <taxon>Parabasalia</taxon>
        <taxon>Tritrichomonadida</taxon>
        <taxon>Tritrichomonadidae</taxon>
        <taxon>Tritrichomonas</taxon>
    </lineage>
</organism>
<feature type="region of interest" description="Disordered" evidence="2">
    <location>
        <begin position="124"/>
        <end position="153"/>
    </location>
</feature>
<evidence type="ECO:0000313" key="3">
    <source>
        <dbReference type="EMBL" id="OHT03791.1"/>
    </source>
</evidence>
<reference evidence="3" key="1">
    <citation type="submission" date="2016-10" db="EMBL/GenBank/DDBJ databases">
        <authorList>
            <person name="Benchimol M."/>
            <person name="Almeida L.G."/>
            <person name="Vasconcelos A.T."/>
            <person name="Perreira-Neves A."/>
            <person name="Rosa I.A."/>
            <person name="Tasca T."/>
            <person name="Bogo M.R."/>
            <person name="de Souza W."/>
        </authorList>
    </citation>
    <scope>NUCLEOTIDE SEQUENCE [LARGE SCALE GENOMIC DNA]</scope>
    <source>
        <strain evidence="3">K</strain>
    </source>
</reference>
<dbReference type="Proteomes" id="UP000179807">
    <property type="component" value="Unassembled WGS sequence"/>
</dbReference>
<feature type="coiled-coil region" evidence="1">
    <location>
        <begin position="497"/>
        <end position="637"/>
    </location>
</feature>
<feature type="region of interest" description="Disordered" evidence="2">
    <location>
        <begin position="434"/>
        <end position="467"/>
    </location>
</feature>